<evidence type="ECO:0000256" key="5">
    <source>
        <dbReference type="ARBA" id="ARBA00022832"/>
    </source>
</evidence>
<keyword evidence="7 10" id="KW-0443">Lipid metabolism</keyword>
<name>A0A6H5ILF8_9HYME</name>
<reference evidence="12 13" key="1">
    <citation type="submission" date="2020-02" db="EMBL/GenBank/DDBJ databases">
        <authorList>
            <person name="Ferguson B K."/>
        </authorList>
    </citation>
    <scope>NUCLEOTIDE SEQUENCE [LARGE SCALE GENOMIC DNA]</scope>
</reference>
<dbReference type="PANTHER" id="PTHR11157">
    <property type="entry name" value="FATTY ACID ACYL TRANSFERASE-RELATED"/>
    <property type="match status" value="1"/>
</dbReference>
<comment type="subcellular location">
    <subcellularLocation>
        <location evidence="1">Membrane</location>
        <topology evidence="1">Multi-pass membrane protein</topology>
    </subcellularLocation>
</comment>
<dbReference type="PROSITE" id="PS01188">
    <property type="entry name" value="ELO"/>
    <property type="match status" value="1"/>
</dbReference>
<feature type="compositionally biased region" description="Polar residues" evidence="11">
    <location>
        <begin position="271"/>
        <end position="288"/>
    </location>
</feature>
<evidence type="ECO:0000256" key="10">
    <source>
        <dbReference type="RuleBase" id="RU361115"/>
    </source>
</evidence>
<dbReference type="GO" id="GO:0019367">
    <property type="term" value="P:fatty acid elongation, saturated fatty acid"/>
    <property type="evidence" value="ECO:0007669"/>
    <property type="project" value="TreeGrafter"/>
</dbReference>
<gene>
    <name evidence="12" type="ORF">TBRA_LOCUS7459</name>
</gene>
<evidence type="ECO:0000313" key="12">
    <source>
        <dbReference type="EMBL" id="CAB0035567.1"/>
    </source>
</evidence>
<dbReference type="GO" id="GO:0034625">
    <property type="term" value="P:fatty acid elongation, monounsaturated fatty acid"/>
    <property type="evidence" value="ECO:0007669"/>
    <property type="project" value="TreeGrafter"/>
</dbReference>
<dbReference type="EC" id="2.3.1.199" evidence="10"/>
<dbReference type="GO" id="GO:0005789">
    <property type="term" value="C:endoplasmic reticulum membrane"/>
    <property type="evidence" value="ECO:0007669"/>
    <property type="project" value="TreeGrafter"/>
</dbReference>
<evidence type="ECO:0000256" key="8">
    <source>
        <dbReference type="ARBA" id="ARBA00023136"/>
    </source>
</evidence>
<dbReference type="Pfam" id="PF01151">
    <property type="entry name" value="ELO"/>
    <property type="match status" value="1"/>
</dbReference>
<feature type="transmembrane region" description="Helical" evidence="10">
    <location>
        <begin position="207"/>
        <end position="227"/>
    </location>
</feature>
<dbReference type="InterPro" id="IPR002076">
    <property type="entry name" value="ELO_fam"/>
</dbReference>
<accession>A0A6H5ILF8</accession>
<evidence type="ECO:0000256" key="7">
    <source>
        <dbReference type="ARBA" id="ARBA00023098"/>
    </source>
</evidence>
<evidence type="ECO:0000256" key="3">
    <source>
        <dbReference type="ARBA" id="ARBA00022679"/>
    </source>
</evidence>
<feature type="transmembrane region" description="Helical" evidence="10">
    <location>
        <begin position="176"/>
        <end position="195"/>
    </location>
</feature>
<protein>
    <recommendedName>
        <fullName evidence="10">Elongation of very long chain fatty acids protein</fullName>
        <ecNumber evidence="10">2.3.1.199</ecNumber>
    </recommendedName>
    <alternativeName>
        <fullName evidence="10">Very-long-chain 3-oxoacyl-CoA synthase</fullName>
    </alternativeName>
</protein>
<dbReference type="GO" id="GO:0042761">
    <property type="term" value="P:very long-chain fatty acid biosynthetic process"/>
    <property type="evidence" value="ECO:0007669"/>
    <property type="project" value="TreeGrafter"/>
</dbReference>
<evidence type="ECO:0000313" key="13">
    <source>
        <dbReference type="Proteomes" id="UP000479190"/>
    </source>
</evidence>
<evidence type="ECO:0000256" key="1">
    <source>
        <dbReference type="ARBA" id="ARBA00004141"/>
    </source>
</evidence>
<dbReference type="OrthoDB" id="434092at2759"/>
<dbReference type="GO" id="GO:0009922">
    <property type="term" value="F:fatty acid elongase activity"/>
    <property type="evidence" value="ECO:0007669"/>
    <property type="project" value="UniProtKB-EC"/>
</dbReference>
<dbReference type="AlphaFoldDB" id="A0A6H5ILF8"/>
<feature type="transmembrane region" description="Helical" evidence="10">
    <location>
        <begin position="152"/>
        <end position="170"/>
    </location>
</feature>
<keyword evidence="9 10" id="KW-0275">Fatty acid biosynthesis</keyword>
<feature type="transmembrane region" description="Helical" evidence="10">
    <location>
        <begin position="121"/>
        <end position="140"/>
    </location>
</feature>
<keyword evidence="13" id="KW-1185">Reference proteome</keyword>
<keyword evidence="5 10" id="KW-0276">Fatty acid metabolism</keyword>
<dbReference type="Proteomes" id="UP000479190">
    <property type="component" value="Unassembled WGS sequence"/>
</dbReference>
<keyword evidence="2 10" id="KW-0444">Lipid biosynthesis</keyword>
<dbReference type="InterPro" id="IPR030457">
    <property type="entry name" value="ELO_CS"/>
</dbReference>
<keyword evidence="3 10" id="KW-0808">Transferase</keyword>
<dbReference type="EMBL" id="CADCXV010000794">
    <property type="protein sequence ID" value="CAB0035567.1"/>
    <property type="molecule type" value="Genomic_DNA"/>
</dbReference>
<comment type="catalytic activity">
    <reaction evidence="10">
        <text>a very-long-chain acyl-CoA + malonyl-CoA + H(+) = a very-long-chain 3-oxoacyl-CoA + CO2 + CoA</text>
        <dbReference type="Rhea" id="RHEA:32727"/>
        <dbReference type="ChEBI" id="CHEBI:15378"/>
        <dbReference type="ChEBI" id="CHEBI:16526"/>
        <dbReference type="ChEBI" id="CHEBI:57287"/>
        <dbReference type="ChEBI" id="CHEBI:57384"/>
        <dbReference type="ChEBI" id="CHEBI:90725"/>
        <dbReference type="ChEBI" id="CHEBI:90736"/>
        <dbReference type="EC" id="2.3.1.199"/>
    </reaction>
</comment>
<dbReference type="GO" id="GO:0034626">
    <property type="term" value="P:fatty acid elongation, polyunsaturated fatty acid"/>
    <property type="evidence" value="ECO:0007669"/>
    <property type="project" value="TreeGrafter"/>
</dbReference>
<proteinExistence type="inferred from homology"/>
<keyword evidence="4 10" id="KW-0812">Transmembrane</keyword>
<evidence type="ECO:0000256" key="2">
    <source>
        <dbReference type="ARBA" id="ARBA00022516"/>
    </source>
</evidence>
<comment type="similarity">
    <text evidence="10">Belongs to the ELO family.</text>
</comment>
<organism evidence="12 13">
    <name type="scientific">Trichogramma brassicae</name>
    <dbReference type="NCBI Taxonomy" id="86971"/>
    <lineage>
        <taxon>Eukaryota</taxon>
        <taxon>Metazoa</taxon>
        <taxon>Ecdysozoa</taxon>
        <taxon>Arthropoda</taxon>
        <taxon>Hexapoda</taxon>
        <taxon>Insecta</taxon>
        <taxon>Pterygota</taxon>
        <taxon>Neoptera</taxon>
        <taxon>Endopterygota</taxon>
        <taxon>Hymenoptera</taxon>
        <taxon>Apocrita</taxon>
        <taxon>Proctotrupomorpha</taxon>
        <taxon>Chalcidoidea</taxon>
        <taxon>Trichogrammatidae</taxon>
        <taxon>Trichogramma</taxon>
    </lineage>
</organism>
<evidence type="ECO:0000256" key="6">
    <source>
        <dbReference type="ARBA" id="ARBA00022989"/>
    </source>
</evidence>
<sequence length="288" mass="33310">MVNIFIVKKSITSTSSSYKLLLSVSDPRTSDWFLVSAPGPLLAIVAFYVYFSTSLGPRLMKDRQPFTLRKTLIVYNFIQVILSIYLVYEGLMAGWLNDYSFKCQPVDYSDNPKAMRIARTVHLYFIVKIIDLLDTVFFVLRKKDKQISFLHVYHHAGMVMGSWGGVKYLAGGHATFLGLVNSFVHIIMYTHYLIMSLKIAKPWWKKYITQLQLFQFILLLIHFSQLLWTKDCGFPRWPAAVFIPQNLFMIVLFGDFYYQTYVKKKPKKSANENGQAYNEASNGKPKSQ</sequence>
<evidence type="ECO:0000256" key="11">
    <source>
        <dbReference type="SAM" id="MobiDB-lite"/>
    </source>
</evidence>
<evidence type="ECO:0000256" key="4">
    <source>
        <dbReference type="ARBA" id="ARBA00022692"/>
    </source>
</evidence>
<keyword evidence="6 10" id="KW-1133">Transmembrane helix</keyword>
<feature type="transmembrane region" description="Helical" evidence="10">
    <location>
        <begin position="72"/>
        <end position="88"/>
    </location>
</feature>
<dbReference type="PANTHER" id="PTHR11157:SF69">
    <property type="entry name" value="ELONGATION OF VERY LONG CHAIN FATTY ACIDS PROTEIN 7"/>
    <property type="match status" value="1"/>
</dbReference>
<dbReference type="GO" id="GO:0030148">
    <property type="term" value="P:sphingolipid biosynthetic process"/>
    <property type="evidence" value="ECO:0007669"/>
    <property type="project" value="TreeGrafter"/>
</dbReference>
<feature type="region of interest" description="Disordered" evidence="11">
    <location>
        <begin position="266"/>
        <end position="288"/>
    </location>
</feature>
<feature type="transmembrane region" description="Helical" evidence="10">
    <location>
        <begin position="239"/>
        <end position="258"/>
    </location>
</feature>
<feature type="transmembrane region" description="Helical" evidence="10">
    <location>
        <begin position="32"/>
        <end position="51"/>
    </location>
</feature>
<keyword evidence="8 10" id="KW-0472">Membrane</keyword>
<evidence type="ECO:0000256" key="9">
    <source>
        <dbReference type="ARBA" id="ARBA00023160"/>
    </source>
</evidence>